<dbReference type="FunFam" id="2.10.50.30:FF:000004">
    <property type="entry name" value="Taste receptor type 1 member 3-like protein"/>
    <property type="match status" value="1"/>
</dbReference>
<dbReference type="Proteomes" id="UP000694388">
    <property type="component" value="Unplaced"/>
</dbReference>
<keyword evidence="7 12" id="KW-0472">Membrane</keyword>
<feature type="transmembrane region" description="Helical" evidence="12">
    <location>
        <begin position="714"/>
        <end position="732"/>
    </location>
</feature>
<evidence type="ECO:0000313" key="14">
    <source>
        <dbReference type="Ensembl" id="ENSEBUP00000010121.1"/>
    </source>
</evidence>
<dbReference type="OMA" id="MHLQRVN"/>
<dbReference type="Pfam" id="PF00003">
    <property type="entry name" value="7tm_3"/>
    <property type="match status" value="1"/>
</dbReference>
<dbReference type="PROSITE" id="PS00980">
    <property type="entry name" value="G_PROTEIN_RECEP_F3_2"/>
    <property type="match status" value="1"/>
</dbReference>
<dbReference type="InterPro" id="IPR028082">
    <property type="entry name" value="Peripla_BP_I"/>
</dbReference>
<sequence length="806" mass="90308">MKPSTKFSLRNSLGVPFRHLVSRTELILMSIRWSSLYYPQSLIFVEWWGVWAQGADSLGPSHFGCINIFRSVLAMIYAVDEINRNSSILPNTSLGYMIYDSCFNMQKTLTVALSYLGQKFSKDLREDCPIHAVVGESGSQHSLTIARFFALFLIPQISYFASCQCLSDKQQFPSFLRTMPSDTFQSIAIARTVRHFGWLYIATIENNEDYGREGIAQFIAESEEYGLCFAFQEVLPKKDEVDEIKRLGDEIADTKAKVILAFTSVTDFMPIISEMLQRNITKKQWIASENWIDSSVITAQDTINMFQGTIGFALIRGFIPGFHDFLINLQPTSVNIFLLEFWEQTFHCTWNPNDETSQLCTGSENLGTADTSLTDVSNLRVSYNSYTAVYAIAKALHNLQYCVQMKGISANITCGDILSFEPWELLFYLRNVEFINNLGDLVKFDKNGDPSGNSYELINWQLDENGQIQFNIVGDFKSSAPPEKQLHLTNKSILWNDGTHKESSSSSDQKGEPFCCFDCIPCGDGTYSNTTDSPNCYSCPEMFWSTKENNGCVRMPIEFLDFSDPLSVILLTCTAVGLVFTILIGVMMYLLHELRMGVGLLLLALTSCFVCTIIFVGEPTDATCPLRQTLAFTSLVFVISCVISRTYEMLLQTKGKFLHLNPRLLVLLGVSPQLLLCISWALWNPSTSMKNTSANPGIVILECRDSSPVWPISAFSYLGLLILICLCFSVKISEISPSFSEIRFVTFSMLVCSLICLAFVPAYASTQGKYSTASEIFALLGTAFGILSCIFVPKCYAAFKLRKSNN</sequence>
<keyword evidence="2" id="KW-1003">Cell membrane</keyword>
<dbReference type="GeneTree" id="ENSGT01150000286997"/>
<dbReference type="InterPro" id="IPR000337">
    <property type="entry name" value="GPCR_3"/>
</dbReference>
<evidence type="ECO:0000256" key="5">
    <source>
        <dbReference type="ARBA" id="ARBA00022989"/>
    </source>
</evidence>
<dbReference type="Gene3D" id="2.10.50.30">
    <property type="entry name" value="GPCR, family 3, nine cysteines domain"/>
    <property type="match status" value="1"/>
</dbReference>
<keyword evidence="3 12" id="KW-0812">Transmembrane</keyword>
<evidence type="ECO:0000256" key="8">
    <source>
        <dbReference type="ARBA" id="ARBA00023170"/>
    </source>
</evidence>
<dbReference type="InterPro" id="IPR017979">
    <property type="entry name" value="GPCR_3_CS"/>
</dbReference>
<dbReference type="GO" id="GO:0050909">
    <property type="term" value="P:sensory perception of taste"/>
    <property type="evidence" value="ECO:0007669"/>
    <property type="project" value="UniProtKB-ARBA"/>
</dbReference>
<dbReference type="InterPro" id="IPR011500">
    <property type="entry name" value="GPCR_3_9-Cys_dom"/>
</dbReference>
<dbReference type="PANTHER" id="PTHR24061:SF422">
    <property type="entry name" value="G-PROTEIN COUPLED RECEPTORS FAMILY 3 PROFILE DOMAIN-CONTAINING PROTEIN"/>
    <property type="match status" value="1"/>
</dbReference>
<keyword evidence="8" id="KW-0675">Receptor</keyword>
<evidence type="ECO:0000256" key="4">
    <source>
        <dbReference type="ARBA" id="ARBA00022729"/>
    </source>
</evidence>
<feature type="transmembrane region" description="Helical" evidence="12">
    <location>
        <begin position="776"/>
        <end position="799"/>
    </location>
</feature>
<accession>A0A8C4WT13</accession>
<dbReference type="InterPro" id="IPR001828">
    <property type="entry name" value="ANF_lig-bd_rcpt"/>
</dbReference>
<feature type="transmembrane region" description="Helical" evidence="12">
    <location>
        <begin position="744"/>
        <end position="764"/>
    </location>
</feature>
<reference evidence="14" key="1">
    <citation type="submission" date="2025-08" db="UniProtKB">
        <authorList>
            <consortium name="Ensembl"/>
        </authorList>
    </citation>
    <scope>IDENTIFICATION</scope>
</reference>
<keyword evidence="10" id="KW-0807">Transducer</keyword>
<dbReference type="InterPro" id="IPR017978">
    <property type="entry name" value="GPCR_3_C"/>
</dbReference>
<evidence type="ECO:0000256" key="7">
    <source>
        <dbReference type="ARBA" id="ARBA00023136"/>
    </source>
</evidence>
<evidence type="ECO:0000256" key="9">
    <source>
        <dbReference type="ARBA" id="ARBA00023180"/>
    </source>
</evidence>
<comment type="subcellular location">
    <subcellularLocation>
        <location evidence="1">Cell membrane</location>
        <topology evidence="1">Multi-pass membrane protein</topology>
    </subcellularLocation>
</comment>
<dbReference type="PRINTS" id="PR00592">
    <property type="entry name" value="CASENSINGR"/>
</dbReference>
<evidence type="ECO:0000256" key="1">
    <source>
        <dbReference type="ARBA" id="ARBA00004651"/>
    </source>
</evidence>
<evidence type="ECO:0000256" key="11">
    <source>
        <dbReference type="ARBA" id="ARBA00038492"/>
    </source>
</evidence>
<evidence type="ECO:0000259" key="13">
    <source>
        <dbReference type="PROSITE" id="PS50259"/>
    </source>
</evidence>
<dbReference type="Pfam" id="PF01094">
    <property type="entry name" value="ANF_receptor"/>
    <property type="match status" value="1"/>
</dbReference>
<feature type="domain" description="G-protein coupled receptors family 3 profile" evidence="13">
    <location>
        <begin position="600"/>
        <end position="796"/>
    </location>
</feature>
<dbReference type="Pfam" id="PF07562">
    <property type="entry name" value="NCD3G"/>
    <property type="match status" value="1"/>
</dbReference>
<dbReference type="AlphaFoldDB" id="A0A8C4WT13"/>
<dbReference type="FunFam" id="3.40.50.2300:FF:000016">
    <property type="entry name" value="Taste 1 receptor member 2"/>
    <property type="match status" value="1"/>
</dbReference>
<dbReference type="Gene3D" id="3.40.50.2300">
    <property type="match status" value="2"/>
</dbReference>
<reference evidence="14" key="2">
    <citation type="submission" date="2025-09" db="UniProtKB">
        <authorList>
            <consortium name="Ensembl"/>
        </authorList>
    </citation>
    <scope>IDENTIFICATION</scope>
</reference>
<evidence type="ECO:0000313" key="15">
    <source>
        <dbReference type="Proteomes" id="UP000694388"/>
    </source>
</evidence>
<evidence type="ECO:0000256" key="2">
    <source>
        <dbReference type="ARBA" id="ARBA00022475"/>
    </source>
</evidence>
<dbReference type="InterPro" id="IPR000068">
    <property type="entry name" value="GPCR_3_Ca_sens_rcpt-rel"/>
</dbReference>
<proteinExistence type="inferred from homology"/>
<dbReference type="PRINTS" id="PR00248">
    <property type="entry name" value="GPCRMGR"/>
</dbReference>
<evidence type="ECO:0000256" key="3">
    <source>
        <dbReference type="ARBA" id="ARBA00022692"/>
    </source>
</evidence>
<keyword evidence="9" id="KW-0325">Glycoprotein</keyword>
<keyword evidence="5 12" id="KW-1133">Transmembrane helix</keyword>
<dbReference type="PROSITE" id="PS50259">
    <property type="entry name" value="G_PROTEIN_RECEP_F3_4"/>
    <property type="match status" value="1"/>
</dbReference>
<dbReference type="GO" id="GO:0004930">
    <property type="term" value="F:G protein-coupled receptor activity"/>
    <property type="evidence" value="ECO:0007669"/>
    <property type="project" value="UniProtKB-KW"/>
</dbReference>
<protein>
    <recommendedName>
        <fullName evidence="13">G-protein coupled receptors family 3 profile domain-containing protein</fullName>
    </recommendedName>
</protein>
<evidence type="ECO:0000256" key="10">
    <source>
        <dbReference type="ARBA" id="ARBA00023224"/>
    </source>
</evidence>
<dbReference type="SUPFAM" id="SSF53822">
    <property type="entry name" value="Periplasmic binding protein-like I"/>
    <property type="match status" value="1"/>
</dbReference>
<feature type="transmembrane region" description="Helical" evidence="12">
    <location>
        <begin position="663"/>
        <end position="683"/>
    </location>
</feature>
<evidence type="ECO:0000256" key="12">
    <source>
        <dbReference type="SAM" id="Phobius"/>
    </source>
</evidence>
<feature type="transmembrane region" description="Helical" evidence="12">
    <location>
        <begin position="566"/>
        <end position="591"/>
    </location>
</feature>
<keyword evidence="6" id="KW-0297">G-protein coupled receptor</keyword>
<comment type="similarity">
    <text evidence="11">Belongs to the G-protein coupled receptor 3 family. TAS1R subfamily.</text>
</comment>
<feature type="transmembrane region" description="Helical" evidence="12">
    <location>
        <begin position="598"/>
        <end position="617"/>
    </location>
</feature>
<feature type="transmembrane region" description="Helical" evidence="12">
    <location>
        <begin position="629"/>
        <end position="651"/>
    </location>
</feature>
<keyword evidence="4" id="KW-0732">Signal</keyword>
<keyword evidence="15" id="KW-1185">Reference proteome</keyword>
<dbReference type="PANTHER" id="PTHR24061">
    <property type="entry name" value="CALCIUM-SENSING RECEPTOR-RELATED"/>
    <property type="match status" value="1"/>
</dbReference>
<name>A0A8C4WT13_EPTBU</name>
<dbReference type="GO" id="GO:0005886">
    <property type="term" value="C:plasma membrane"/>
    <property type="evidence" value="ECO:0007669"/>
    <property type="project" value="UniProtKB-SubCell"/>
</dbReference>
<organism evidence="14 15">
    <name type="scientific">Eptatretus burgeri</name>
    <name type="common">Inshore hagfish</name>
    <dbReference type="NCBI Taxonomy" id="7764"/>
    <lineage>
        <taxon>Eukaryota</taxon>
        <taxon>Metazoa</taxon>
        <taxon>Chordata</taxon>
        <taxon>Craniata</taxon>
        <taxon>Vertebrata</taxon>
        <taxon>Cyclostomata</taxon>
        <taxon>Myxini</taxon>
        <taxon>Myxiniformes</taxon>
        <taxon>Myxinidae</taxon>
        <taxon>Eptatretinae</taxon>
        <taxon>Eptatretus</taxon>
    </lineage>
</organism>
<dbReference type="Ensembl" id="ENSEBUT00000010661.1">
    <property type="protein sequence ID" value="ENSEBUP00000010121.1"/>
    <property type="gene ID" value="ENSEBUG00000006499.1"/>
</dbReference>
<evidence type="ECO:0000256" key="6">
    <source>
        <dbReference type="ARBA" id="ARBA00023040"/>
    </source>
</evidence>
<dbReference type="InterPro" id="IPR038550">
    <property type="entry name" value="GPCR_3_9-Cys_sf"/>
</dbReference>